<dbReference type="AlphaFoldDB" id="X0ZLH8"/>
<proteinExistence type="predicted"/>
<sequence length="84" mass="9763">MEDEETALRMVEALPGRTDLYMEDIIEGIFYQQLPLGKGERCLEMLLGSLIYRQDGDKRIDLWLAENTSAFELLVRNMFSFKNA</sequence>
<feature type="non-terminal residue" evidence="1">
    <location>
        <position position="84"/>
    </location>
</feature>
<gene>
    <name evidence="1" type="ORF">S01H1_82330</name>
</gene>
<dbReference type="EMBL" id="BARS01055804">
    <property type="protein sequence ID" value="GAG49111.1"/>
    <property type="molecule type" value="Genomic_DNA"/>
</dbReference>
<comment type="caution">
    <text evidence="1">The sequence shown here is derived from an EMBL/GenBank/DDBJ whole genome shotgun (WGS) entry which is preliminary data.</text>
</comment>
<organism evidence="1">
    <name type="scientific">marine sediment metagenome</name>
    <dbReference type="NCBI Taxonomy" id="412755"/>
    <lineage>
        <taxon>unclassified sequences</taxon>
        <taxon>metagenomes</taxon>
        <taxon>ecological metagenomes</taxon>
    </lineage>
</organism>
<accession>X0ZLH8</accession>
<name>X0ZLH8_9ZZZZ</name>
<protein>
    <submittedName>
        <fullName evidence="1">Uncharacterized protein</fullName>
    </submittedName>
</protein>
<evidence type="ECO:0000313" key="1">
    <source>
        <dbReference type="EMBL" id="GAG49111.1"/>
    </source>
</evidence>
<reference evidence="1" key="1">
    <citation type="journal article" date="2014" name="Front. Microbiol.">
        <title>High frequency of phylogenetically diverse reductive dehalogenase-homologous genes in deep subseafloor sedimentary metagenomes.</title>
        <authorList>
            <person name="Kawai M."/>
            <person name="Futagami T."/>
            <person name="Toyoda A."/>
            <person name="Takaki Y."/>
            <person name="Nishi S."/>
            <person name="Hori S."/>
            <person name="Arai W."/>
            <person name="Tsubouchi T."/>
            <person name="Morono Y."/>
            <person name="Uchiyama I."/>
            <person name="Ito T."/>
            <person name="Fujiyama A."/>
            <person name="Inagaki F."/>
            <person name="Takami H."/>
        </authorList>
    </citation>
    <scope>NUCLEOTIDE SEQUENCE</scope>
    <source>
        <strain evidence="1">Expedition CK06-06</strain>
    </source>
</reference>